<dbReference type="Proteomes" id="UP000193642">
    <property type="component" value="Unassembled WGS sequence"/>
</dbReference>
<name>A0A1Y2BS70_9FUNG</name>
<dbReference type="OrthoDB" id="2138091at2759"/>
<gene>
    <name evidence="2" type="ORF">BCR33DRAFT_721337</name>
</gene>
<evidence type="ECO:0000313" key="2">
    <source>
        <dbReference type="EMBL" id="ORY37599.1"/>
    </source>
</evidence>
<feature type="chain" id="PRO_5012192279" evidence="1">
    <location>
        <begin position="19"/>
        <end position="274"/>
    </location>
</feature>
<dbReference type="EMBL" id="MCGO01000049">
    <property type="protein sequence ID" value="ORY37599.1"/>
    <property type="molecule type" value="Genomic_DNA"/>
</dbReference>
<sequence length="274" mass="30233">MQHALALVLLLIPYLALARELKKRATLKVSYFSGPIIQQVQVFPVYYGQVTNQPLLDQFYQFVVKSSVMDVLGKEYSWPPTNQFISHGSWIGSYIDANVSSATALDDRTNVQPYLKGLIAQGLINVTLNTYIPVHFAPAIKITHLKTTTCVDVCGYHDTLDIRDLGIPGVSYVAYGIIPDLSTDACAQGCGSASEFENTCVTATHELTEAVTNPLFGLATGGRWPLAWYSTNGVVGEIGDICQNVVTTLKDEWRNTTWMVQTVWSNSEQKVTFL</sequence>
<evidence type="ECO:0000313" key="3">
    <source>
        <dbReference type="Proteomes" id="UP000193642"/>
    </source>
</evidence>
<proteinExistence type="predicted"/>
<comment type="caution">
    <text evidence="2">The sequence shown here is derived from an EMBL/GenBank/DDBJ whole genome shotgun (WGS) entry which is preliminary data.</text>
</comment>
<organism evidence="2 3">
    <name type="scientific">Rhizoclosmatium globosum</name>
    <dbReference type="NCBI Taxonomy" id="329046"/>
    <lineage>
        <taxon>Eukaryota</taxon>
        <taxon>Fungi</taxon>
        <taxon>Fungi incertae sedis</taxon>
        <taxon>Chytridiomycota</taxon>
        <taxon>Chytridiomycota incertae sedis</taxon>
        <taxon>Chytridiomycetes</taxon>
        <taxon>Chytridiales</taxon>
        <taxon>Chytriomycetaceae</taxon>
        <taxon>Rhizoclosmatium</taxon>
    </lineage>
</organism>
<keyword evidence="3" id="KW-1185">Reference proteome</keyword>
<dbReference type="AlphaFoldDB" id="A0A1Y2BS70"/>
<protein>
    <submittedName>
        <fullName evidence="2">Uncharacterized protein</fullName>
    </submittedName>
</protein>
<keyword evidence="1" id="KW-0732">Signal</keyword>
<feature type="signal peptide" evidence="1">
    <location>
        <begin position="1"/>
        <end position="18"/>
    </location>
</feature>
<accession>A0A1Y2BS70</accession>
<reference evidence="2 3" key="1">
    <citation type="submission" date="2016-07" db="EMBL/GenBank/DDBJ databases">
        <title>Pervasive Adenine N6-methylation of Active Genes in Fungi.</title>
        <authorList>
            <consortium name="DOE Joint Genome Institute"/>
            <person name="Mondo S.J."/>
            <person name="Dannebaum R.O."/>
            <person name="Kuo R.C."/>
            <person name="Labutti K."/>
            <person name="Haridas S."/>
            <person name="Kuo A."/>
            <person name="Salamov A."/>
            <person name="Ahrendt S.R."/>
            <person name="Lipzen A."/>
            <person name="Sullivan W."/>
            <person name="Andreopoulos W.B."/>
            <person name="Clum A."/>
            <person name="Lindquist E."/>
            <person name="Daum C."/>
            <person name="Ramamoorthy G.K."/>
            <person name="Gryganskyi A."/>
            <person name="Culley D."/>
            <person name="Magnuson J.K."/>
            <person name="James T.Y."/>
            <person name="O'Malley M.A."/>
            <person name="Stajich J.E."/>
            <person name="Spatafora J.W."/>
            <person name="Visel A."/>
            <person name="Grigoriev I.V."/>
        </authorList>
    </citation>
    <scope>NUCLEOTIDE SEQUENCE [LARGE SCALE GENOMIC DNA]</scope>
    <source>
        <strain evidence="2 3">JEL800</strain>
    </source>
</reference>
<evidence type="ECO:0000256" key="1">
    <source>
        <dbReference type="SAM" id="SignalP"/>
    </source>
</evidence>